<accession>A0A7M2SVM0</accession>
<name>A0A7M2SVM0_9ACTN</name>
<protein>
    <submittedName>
        <fullName evidence="1">Uncharacterized protein</fullName>
    </submittedName>
</protein>
<organism evidence="1 2">
    <name type="scientific">Streptomyces ferrugineus</name>
    <dbReference type="NCBI Taxonomy" id="1413221"/>
    <lineage>
        <taxon>Bacteria</taxon>
        <taxon>Bacillati</taxon>
        <taxon>Actinomycetota</taxon>
        <taxon>Actinomycetes</taxon>
        <taxon>Kitasatosporales</taxon>
        <taxon>Streptomycetaceae</taxon>
        <taxon>Streptomyces</taxon>
    </lineage>
</organism>
<dbReference type="GO" id="GO:0016627">
    <property type="term" value="F:oxidoreductase activity, acting on the CH-CH group of donors"/>
    <property type="evidence" value="ECO:0007669"/>
    <property type="project" value="InterPro"/>
</dbReference>
<dbReference type="GO" id="GO:0050660">
    <property type="term" value="F:flavin adenine dinucleotide binding"/>
    <property type="evidence" value="ECO:0007669"/>
    <property type="project" value="InterPro"/>
</dbReference>
<dbReference type="EMBL" id="CP063373">
    <property type="protein sequence ID" value="QOV40294.1"/>
    <property type="molecule type" value="Genomic_DNA"/>
</dbReference>
<dbReference type="AlphaFoldDB" id="A0A7M2SVM0"/>
<dbReference type="InterPro" id="IPR037069">
    <property type="entry name" value="AcylCoA_DH/ox_N_sf"/>
</dbReference>
<dbReference type="RefSeq" id="WP_194048881.1">
    <property type="nucleotide sequence ID" value="NZ_CP063373.1"/>
</dbReference>
<dbReference type="Gene3D" id="1.10.540.10">
    <property type="entry name" value="Acyl-CoA dehydrogenase/oxidase, N-terminal domain"/>
    <property type="match status" value="1"/>
</dbReference>
<gene>
    <name evidence="1" type="ORF">IM697_18925</name>
</gene>
<dbReference type="Proteomes" id="UP000594205">
    <property type="component" value="Chromosome"/>
</dbReference>
<evidence type="ECO:0000313" key="1">
    <source>
        <dbReference type="EMBL" id="QOV40294.1"/>
    </source>
</evidence>
<keyword evidence="2" id="KW-1185">Reference proteome</keyword>
<evidence type="ECO:0000313" key="2">
    <source>
        <dbReference type="Proteomes" id="UP000594205"/>
    </source>
</evidence>
<proteinExistence type="predicted"/>
<dbReference type="KEGG" id="sfeu:IM697_18925"/>
<sequence length="79" mass="8783">MTALGIRATVVTRRDREVAEMAAAGTDAELVARVRSLRPLLREHAPRTEQQRRVVPEVAAALTDAAVHRMNVPRRQGLF</sequence>
<reference evidence="1 2" key="1">
    <citation type="submission" date="2020-10" db="EMBL/GenBank/DDBJ databases">
        <title>Streptomyces ferrugineus complate genome analysis.</title>
        <authorList>
            <person name="Anwar N."/>
        </authorList>
    </citation>
    <scope>NUCLEOTIDE SEQUENCE [LARGE SCALE GENOMIC DNA]</scope>
    <source>
        <strain evidence="1 2">CCTCC AA2014009</strain>
    </source>
</reference>